<dbReference type="SUPFAM" id="SSF55811">
    <property type="entry name" value="Nudix"/>
    <property type="match status" value="1"/>
</dbReference>
<dbReference type="Pfam" id="PF21906">
    <property type="entry name" value="WHD_NrtR"/>
    <property type="match status" value="1"/>
</dbReference>
<dbReference type="Gene3D" id="3.90.79.10">
    <property type="entry name" value="Nucleoside Triphosphate Pyrophosphohydrolase"/>
    <property type="match status" value="1"/>
</dbReference>
<accession>A0ABV1QHY5</accession>
<feature type="region of interest" description="Disordered" evidence="1">
    <location>
        <begin position="1"/>
        <end position="40"/>
    </location>
</feature>
<dbReference type="EMBL" id="JBELQE010000025">
    <property type="protein sequence ID" value="MER2249006.1"/>
    <property type="molecule type" value="Genomic_DNA"/>
</dbReference>
<organism evidence="3 4">
    <name type="scientific">Methylorubrum podarium</name>
    <dbReference type="NCBI Taxonomy" id="200476"/>
    <lineage>
        <taxon>Bacteria</taxon>
        <taxon>Pseudomonadati</taxon>
        <taxon>Pseudomonadota</taxon>
        <taxon>Alphaproteobacteria</taxon>
        <taxon>Hyphomicrobiales</taxon>
        <taxon>Methylobacteriaceae</taxon>
        <taxon>Methylorubrum</taxon>
    </lineage>
</organism>
<dbReference type="InterPro" id="IPR015797">
    <property type="entry name" value="NUDIX_hydrolase-like_dom_sf"/>
</dbReference>
<feature type="compositionally biased region" description="Basic and acidic residues" evidence="1">
    <location>
        <begin position="22"/>
        <end position="37"/>
    </location>
</feature>
<dbReference type="InterPro" id="IPR054105">
    <property type="entry name" value="WHD_NrtR"/>
</dbReference>
<dbReference type="RefSeq" id="WP_350392268.1">
    <property type="nucleotide sequence ID" value="NZ_JBELQE010000025.1"/>
</dbReference>
<evidence type="ECO:0000256" key="1">
    <source>
        <dbReference type="SAM" id="MobiDB-lite"/>
    </source>
</evidence>
<proteinExistence type="predicted"/>
<keyword evidence="4" id="KW-1185">Reference proteome</keyword>
<dbReference type="InterPro" id="IPR036388">
    <property type="entry name" value="WH-like_DNA-bd_sf"/>
</dbReference>
<evidence type="ECO:0000313" key="4">
    <source>
        <dbReference type="Proteomes" id="UP001480955"/>
    </source>
</evidence>
<name>A0ABV1QHY5_9HYPH</name>
<reference evidence="3 4" key="1">
    <citation type="submission" date="2024-06" db="EMBL/GenBank/DDBJ databases">
        <authorList>
            <person name="Campbell A.G."/>
        </authorList>
    </citation>
    <scope>NUCLEOTIDE SEQUENCE [LARGE SCALE GENOMIC DNA]</scope>
    <source>
        <strain evidence="3 4">EM12</strain>
    </source>
</reference>
<dbReference type="Gene3D" id="1.10.10.10">
    <property type="entry name" value="Winged helix-like DNA-binding domain superfamily/Winged helix DNA-binding domain"/>
    <property type="match status" value="1"/>
</dbReference>
<dbReference type="CDD" id="cd18873">
    <property type="entry name" value="NUDIX_NadM_like"/>
    <property type="match status" value="1"/>
</dbReference>
<sequence length="369" mass="40889">MTVPGPIRQERRGTGRNRFRRRGDARGEGLKADEHMSTAEPGVTAAAADKERRAASASSVGLVAVIVAATDGEPRALTVQVAGQAKGRESALPAGPLVPEHATLERGLRAWVEQQTHQRLGYVEQLYTFGDRDREGGQHGVHLLSVAYLALVRELRPAGLAEAAWRNWYRYLPWEDFREGRPPALAAIEPRLMTWVAAASDPKLRRLREDRVGLSFGIGGAWNEERVLERYELLFEAGLIPEAKGQHGAAVPDDLAITGQPMAHDHRRVLATAIGRLRGKIKYRPVVFELMPPAFTLLQLQRTVEALSGTRLHKQNFRRLVAQQGLVEETEALTSGNAGRPARLVRFRREVLLERPAPGVRLTPSRRTV</sequence>
<feature type="domain" description="NrtR DNA-binding winged helix" evidence="2">
    <location>
        <begin position="287"/>
        <end position="347"/>
    </location>
</feature>
<evidence type="ECO:0000259" key="2">
    <source>
        <dbReference type="Pfam" id="PF21906"/>
    </source>
</evidence>
<gene>
    <name evidence="3" type="ORF">ABS772_03655</name>
</gene>
<dbReference type="InterPro" id="IPR011213">
    <property type="entry name" value="NMN_biosyn"/>
</dbReference>
<dbReference type="PIRSF" id="PIRSF019423">
    <property type="entry name" value="NMN_biosyn"/>
    <property type="match status" value="1"/>
</dbReference>
<evidence type="ECO:0000313" key="3">
    <source>
        <dbReference type="EMBL" id="MER2249006.1"/>
    </source>
</evidence>
<protein>
    <recommendedName>
        <fullName evidence="2">NrtR DNA-binding winged helix domain-containing protein</fullName>
    </recommendedName>
</protein>
<dbReference type="InterPro" id="IPR036390">
    <property type="entry name" value="WH_DNA-bd_sf"/>
</dbReference>
<dbReference type="SUPFAM" id="SSF46785">
    <property type="entry name" value="Winged helix' DNA-binding domain"/>
    <property type="match status" value="1"/>
</dbReference>
<dbReference type="Proteomes" id="UP001480955">
    <property type="component" value="Unassembled WGS sequence"/>
</dbReference>
<comment type="caution">
    <text evidence="3">The sequence shown here is derived from an EMBL/GenBank/DDBJ whole genome shotgun (WGS) entry which is preliminary data.</text>
</comment>